<dbReference type="EMBL" id="JH000504">
    <property type="protein sequence ID" value="EGV95473.1"/>
    <property type="molecule type" value="Genomic_DNA"/>
</dbReference>
<evidence type="ECO:0000259" key="15">
    <source>
        <dbReference type="PROSITE" id="PS50208"/>
    </source>
</evidence>
<dbReference type="FunCoup" id="G3HM49">
    <property type="interactions" value="370"/>
</dbReference>
<dbReference type="InParanoid" id="G3HM49"/>
<keyword evidence="9" id="KW-0865">Zymogen</keyword>
<dbReference type="Proteomes" id="UP000001075">
    <property type="component" value="Unassembled WGS sequence"/>
</dbReference>
<dbReference type="PRINTS" id="PR00376">
    <property type="entry name" value="IL1BCENZYME"/>
</dbReference>
<dbReference type="FunFam" id="3.40.50.1460:FF:000015">
    <property type="entry name" value="Caspase 14"/>
    <property type="match status" value="1"/>
</dbReference>
<proteinExistence type="inferred from homology"/>
<evidence type="ECO:0000256" key="7">
    <source>
        <dbReference type="ARBA" id="ARBA00022801"/>
    </source>
</evidence>
<keyword evidence="10" id="KW-0539">Nucleus</keyword>
<evidence type="ECO:0000256" key="1">
    <source>
        <dbReference type="ARBA" id="ARBA00004123"/>
    </source>
</evidence>
<evidence type="ECO:0000313" key="16">
    <source>
        <dbReference type="EMBL" id="EGV95473.1"/>
    </source>
</evidence>
<dbReference type="GO" id="GO:0005634">
    <property type="term" value="C:nucleus"/>
    <property type="evidence" value="ECO:0007669"/>
    <property type="project" value="UniProtKB-SubCell"/>
</dbReference>
<dbReference type="PROSITE" id="PS50208">
    <property type="entry name" value="CASPASE_P20"/>
    <property type="match status" value="1"/>
</dbReference>
<accession>G3HM49</accession>
<protein>
    <recommendedName>
        <fullName evidence="12">Caspase-14</fullName>
    </recommendedName>
</protein>
<comment type="similarity">
    <text evidence="3 13">Belongs to the peptidase C14A family.</text>
</comment>
<evidence type="ECO:0000256" key="13">
    <source>
        <dbReference type="RuleBase" id="RU003971"/>
    </source>
</evidence>
<dbReference type="GO" id="GO:0043525">
    <property type="term" value="P:positive regulation of neuron apoptotic process"/>
    <property type="evidence" value="ECO:0007669"/>
    <property type="project" value="TreeGrafter"/>
</dbReference>
<keyword evidence="8" id="KW-0788">Thiol protease</keyword>
<evidence type="ECO:0000313" key="17">
    <source>
        <dbReference type="Proteomes" id="UP000001075"/>
    </source>
</evidence>
<dbReference type="InterPro" id="IPR011993">
    <property type="entry name" value="PH-like_dom_sf"/>
</dbReference>
<reference evidence="17" key="1">
    <citation type="journal article" date="2011" name="Nat. Biotechnol.">
        <title>The genomic sequence of the Chinese hamster ovary (CHO)-K1 cell line.</title>
        <authorList>
            <person name="Xu X."/>
            <person name="Nagarajan H."/>
            <person name="Lewis N.E."/>
            <person name="Pan S."/>
            <person name="Cai Z."/>
            <person name="Liu X."/>
            <person name="Chen W."/>
            <person name="Xie M."/>
            <person name="Wang W."/>
            <person name="Hammond S."/>
            <person name="Andersen M.R."/>
            <person name="Neff N."/>
            <person name="Passarelli B."/>
            <person name="Koh W."/>
            <person name="Fan H.C."/>
            <person name="Wang J."/>
            <person name="Gui Y."/>
            <person name="Lee K.H."/>
            <person name="Betenbaugh M.J."/>
            <person name="Quake S.R."/>
            <person name="Famili I."/>
            <person name="Palsson B.O."/>
            <person name="Wang J."/>
        </authorList>
    </citation>
    <scope>NUCLEOTIDE SEQUENCE [LARGE SCALE GENOMIC DNA]</scope>
    <source>
        <strain evidence="17">CHO K1 cell line</strain>
    </source>
</reference>
<dbReference type="InterPro" id="IPR015917">
    <property type="entry name" value="Pept_C14A"/>
</dbReference>
<comment type="subunit">
    <text evidence="11">Heterodimer of a large and a small subunit, both processed from the precursor; the mature active form is a p17/p10 dimer and the intermediate form a p20/p8 dimer.</text>
</comment>
<evidence type="ECO:0000256" key="5">
    <source>
        <dbReference type="ARBA" id="ARBA00022670"/>
    </source>
</evidence>
<dbReference type="Pfam" id="PF00656">
    <property type="entry name" value="Peptidase_C14"/>
    <property type="match status" value="1"/>
</dbReference>
<feature type="domain" description="Caspase family p20" evidence="15">
    <location>
        <begin position="102"/>
        <end position="209"/>
    </location>
</feature>
<evidence type="ECO:0000256" key="9">
    <source>
        <dbReference type="ARBA" id="ARBA00023145"/>
    </source>
</evidence>
<dbReference type="MEROPS" id="C14.018"/>
<dbReference type="GO" id="GO:0005829">
    <property type="term" value="C:cytosol"/>
    <property type="evidence" value="ECO:0007669"/>
    <property type="project" value="TreeGrafter"/>
</dbReference>
<dbReference type="Gene3D" id="3.40.50.1460">
    <property type="match status" value="1"/>
</dbReference>
<dbReference type="InterPro" id="IPR033139">
    <property type="entry name" value="Caspase_cys_AS"/>
</dbReference>
<evidence type="ECO:0000256" key="4">
    <source>
        <dbReference type="ARBA" id="ARBA00022490"/>
    </source>
</evidence>
<dbReference type="eggNOG" id="KOG3573">
    <property type="taxonomic scope" value="Eukaryota"/>
</dbReference>
<evidence type="ECO:0000256" key="11">
    <source>
        <dbReference type="ARBA" id="ARBA00064249"/>
    </source>
</evidence>
<evidence type="ECO:0000256" key="3">
    <source>
        <dbReference type="ARBA" id="ARBA00010134"/>
    </source>
</evidence>
<dbReference type="InterPro" id="IPR002398">
    <property type="entry name" value="Pept_C14"/>
</dbReference>
<dbReference type="GO" id="GO:0030154">
    <property type="term" value="P:cell differentiation"/>
    <property type="evidence" value="ECO:0007669"/>
    <property type="project" value="UniProtKB-KW"/>
</dbReference>
<evidence type="ECO:0000256" key="10">
    <source>
        <dbReference type="ARBA" id="ARBA00023242"/>
    </source>
</evidence>
<dbReference type="PANTHER" id="PTHR10454">
    <property type="entry name" value="CASPASE"/>
    <property type="match status" value="1"/>
</dbReference>
<name>G3HM49_CRIGR</name>
<organism evidence="16 17">
    <name type="scientific">Cricetulus griseus</name>
    <name type="common">Chinese hamster</name>
    <name type="synonym">Cricetulus barabensis griseus</name>
    <dbReference type="NCBI Taxonomy" id="10029"/>
    <lineage>
        <taxon>Eukaryota</taxon>
        <taxon>Metazoa</taxon>
        <taxon>Chordata</taxon>
        <taxon>Craniata</taxon>
        <taxon>Vertebrata</taxon>
        <taxon>Euteleostomi</taxon>
        <taxon>Mammalia</taxon>
        <taxon>Eutheria</taxon>
        <taxon>Euarchontoglires</taxon>
        <taxon>Glires</taxon>
        <taxon>Rodentia</taxon>
        <taxon>Myomorpha</taxon>
        <taxon>Muroidea</taxon>
        <taxon>Cricetidae</taxon>
        <taxon>Cricetinae</taxon>
        <taxon>Cricetulus</taxon>
    </lineage>
</organism>
<dbReference type="InterPro" id="IPR011600">
    <property type="entry name" value="Pept_C14_caspase"/>
</dbReference>
<dbReference type="AlphaFoldDB" id="G3HM49"/>
<comment type="subcellular location">
    <subcellularLocation>
        <location evidence="2">Cytoplasm</location>
    </subcellularLocation>
    <subcellularLocation>
        <location evidence="1">Nucleus</location>
    </subcellularLocation>
</comment>
<evidence type="ECO:0000259" key="14">
    <source>
        <dbReference type="PROSITE" id="PS50207"/>
    </source>
</evidence>
<evidence type="ECO:0000256" key="8">
    <source>
        <dbReference type="ARBA" id="ARBA00022807"/>
    </source>
</evidence>
<dbReference type="STRING" id="10029.G3HM49"/>
<keyword evidence="7" id="KW-0378">Hydrolase</keyword>
<feature type="domain" description="Caspase family p10" evidence="14">
    <location>
        <begin position="228"/>
        <end position="268"/>
    </location>
</feature>
<dbReference type="InterPro" id="IPR002138">
    <property type="entry name" value="Pept_C14_p10"/>
</dbReference>
<dbReference type="PANTHER" id="PTHR10454:SF131">
    <property type="entry name" value="CASPASE-14"/>
    <property type="match status" value="1"/>
</dbReference>
<evidence type="ECO:0000256" key="2">
    <source>
        <dbReference type="ARBA" id="ARBA00004496"/>
    </source>
</evidence>
<dbReference type="InterPro" id="IPR029030">
    <property type="entry name" value="Caspase-like_dom_sf"/>
</dbReference>
<evidence type="ECO:0000256" key="12">
    <source>
        <dbReference type="ARBA" id="ARBA00068432"/>
    </source>
</evidence>
<dbReference type="SUPFAM" id="SSF50729">
    <property type="entry name" value="PH domain-like"/>
    <property type="match status" value="1"/>
</dbReference>
<dbReference type="PaxDb" id="10029-XP_007621635.1"/>
<dbReference type="GO" id="GO:0004197">
    <property type="term" value="F:cysteine-type endopeptidase activity"/>
    <property type="evidence" value="ECO:0007669"/>
    <property type="project" value="InterPro"/>
</dbReference>
<dbReference type="InterPro" id="IPR001309">
    <property type="entry name" value="Pept_C14_p20"/>
</dbReference>
<sequence>MFDIKTNERTFYLVAETEANMNRCVQSICQICGFSQTKESTDALRSLSSVSHSLCSSPSEFSSSSQHLLRARKSSALSHSSQERYDMSGARLALTLCVTKAREGSKEDMDALERMFRYLKFESTMKSDPTAQQFLEELDNFQQIIDNWEEPVSCAFVVLMAHGEEGLLEGEDKKMVRLEDLFEVLNNKNCKALRGKPKVYIIQACRGEHRDLGEEMEGDQVAVIMKNKPQTIPTYTDALHIFSTVEGYLSYRHEQKGSGFIQTLTDVFINKKGSIIKLLEEAFPAAQPPKLTMPIVADNPTDGRH</sequence>
<dbReference type="PROSITE" id="PS01122">
    <property type="entry name" value="CASPASE_CYS"/>
    <property type="match status" value="1"/>
</dbReference>
<dbReference type="GO" id="GO:0006508">
    <property type="term" value="P:proteolysis"/>
    <property type="evidence" value="ECO:0007669"/>
    <property type="project" value="UniProtKB-KW"/>
</dbReference>
<dbReference type="SMART" id="SM00115">
    <property type="entry name" value="CASc"/>
    <property type="match status" value="1"/>
</dbReference>
<keyword evidence="6" id="KW-0221">Differentiation</keyword>
<dbReference type="PROSITE" id="PS50207">
    <property type="entry name" value="CASPASE_P10"/>
    <property type="match status" value="1"/>
</dbReference>
<dbReference type="SUPFAM" id="SSF52129">
    <property type="entry name" value="Caspase-like"/>
    <property type="match status" value="1"/>
</dbReference>
<gene>
    <name evidence="16" type="ORF">I79_011797</name>
</gene>
<keyword evidence="5" id="KW-0645">Protease</keyword>
<keyword evidence="4" id="KW-0963">Cytoplasm</keyword>
<dbReference type="Gene3D" id="2.30.29.30">
    <property type="entry name" value="Pleckstrin-homology domain (PH domain)/Phosphotyrosine-binding domain (PTB)"/>
    <property type="match status" value="1"/>
</dbReference>
<evidence type="ECO:0000256" key="6">
    <source>
        <dbReference type="ARBA" id="ARBA00022782"/>
    </source>
</evidence>